<proteinExistence type="predicted"/>
<keyword evidence="3" id="KW-1185">Reference proteome</keyword>
<gene>
    <name evidence="2" type="ORF">ANI02nite_05720</name>
</gene>
<accession>A0A511X6W4</accession>
<organism evidence="2 3">
    <name type="scientific">Acetobacter nitrogenifigens DSM 23921 = NBRC 105050</name>
    <dbReference type="NCBI Taxonomy" id="1120919"/>
    <lineage>
        <taxon>Bacteria</taxon>
        <taxon>Pseudomonadati</taxon>
        <taxon>Pseudomonadota</taxon>
        <taxon>Alphaproteobacteria</taxon>
        <taxon>Acetobacterales</taxon>
        <taxon>Acetobacteraceae</taxon>
        <taxon>Acetobacter</taxon>
    </lineage>
</organism>
<name>A0A511X6W4_9PROT</name>
<dbReference type="EMBL" id="BJYF01000003">
    <property type="protein sequence ID" value="GEN58688.1"/>
    <property type="molecule type" value="Genomic_DNA"/>
</dbReference>
<evidence type="ECO:0008006" key="4">
    <source>
        <dbReference type="Google" id="ProtNLM"/>
    </source>
</evidence>
<dbReference type="RefSeq" id="WP_026396788.1">
    <property type="nucleotide sequence ID" value="NZ_AUBI01000002.1"/>
</dbReference>
<comment type="caution">
    <text evidence="2">The sequence shown here is derived from an EMBL/GenBank/DDBJ whole genome shotgun (WGS) entry which is preliminary data.</text>
</comment>
<dbReference type="Proteomes" id="UP000321635">
    <property type="component" value="Unassembled WGS sequence"/>
</dbReference>
<reference evidence="2 3" key="1">
    <citation type="submission" date="2019-07" db="EMBL/GenBank/DDBJ databases">
        <title>Whole genome shotgun sequence of Acetobacter nitrogenifigens NBRC 105050.</title>
        <authorList>
            <person name="Hosoyama A."/>
            <person name="Uohara A."/>
            <person name="Ohji S."/>
            <person name="Ichikawa N."/>
        </authorList>
    </citation>
    <scope>NUCLEOTIDE SEQUENCE [LARGE SCALE GENOMIC DNA]</scope>
    <source>
        <strain evidence="2 3">NBRC 105050</strain>
    </source>
</reference>
<feature type="signal peptide" evidence="1">
    <location>
        <begin position="1"/>
        <end position="28"/>
    </location>
</feature>
<evidence type="ECO:0000313" key="2">
    <source>
        <dbReference type="EMBL" id="GEN58688.1"/>
    </source>
</evidence>
<evidence type="ECO:0000313" key="3">
    <source>
        <dbReference type="Proteomes" id="UP000321635"/>
    </source>
</evidence>
<protein>
    <recommendedName>
        <fullName evidence="4">DUF4412 domain-containing protein</fullName>
    </recommendedName>
</protein>
<evidence type="ECO:0000256" key="1">
    <source>
        <dbReference type="SAM" id="SignalP"/>
    </source>
</evidence>
<keyword evidence="1" id="KW-0732">Signal</keyword>
<dbReference type="AlphaFoldDB" id="A0A511X6W4"/>
<dbReference type="STRING" id="1120919.GCA_000429165_00593"/>
<feature type="chain" id="PRO_5022004378" description="DUF4412 domain-containing protein" evidence="1">
    <location>
        <begin position="29"/>
        <end position="198"/>
    </location>
</feature>
<sequence length="198" mass="20846">MSRAFRKGGLVLLLAAMCGAAPISRSLAADDVATGPFVTPSVDVDVRYEMASPDGGKPVGQRMRWQVSSLRQRIDPEGSAVYMVTSWRDGTLAVVDTLHRRRSVMPAPGAALTPPGQVAAGSFQRLGSDMAAGQSCVLWRTADQDGRPVDACYTADGILVRVSQQGQVKVNAVSVARTAQSDDVFAVPSDFAVAAPAR</sequence>